<evidence type="ECO:0000256" key="5">
    <source>
        <dbReference type="SAM" id="MobiDB-lite"/>
    </source>
</evidence>
<dbReference type="GO" id="GO:0022857">
    <property type="term" value="F:transmembrane transporter activity"/>
    <property type="evidence" value="ECO:0007669"/>
    <property type="project" value="InterPro"/>
</dbReference>
<feature type="domain" description="Major facilitator superfamily (MFS) profile" evidence="7">
    <location>
        <begin position="41"/>
        <end position="445"/>
    </location>
</feature>
<dbReference type="EMBL" id="KJ605395">
    <property type="protein sequence ID" value="AIU93875.1"/>
    <property type="molecule type" value="Genomic_DNA"/>
</dbReference>
<geneLocation type="plasmid" evidence="8">
    <name>pNSL1</name>
</geneLocation>
<proteinExistence type="predicted"/>
<dbReference type="InterPro" id="IPR036259">
    <property type="entry name" value="MFS_trans_sf"/>
</dbReference>
<gene>
    <name evidence="8" type="ORF">LRS1606.441</name>
</gene>
<feature type="transmembrane region" description="Helical" evidence="6">
    <location>
        <begin position="167"/>
        <end position="189"/>
    </location>
</feature>
<dbReference type="InterPro" id="IPR050382">
    <property type="entry name" value="MFS_Na/Anion_cotransporter"/>
</dbReference>
<dbReference type="InterPro" id="IPR011701">
    <property type="entry name" value="MFS"/>
</dbReference>
<feature type="transmembrane region" description="Helical" evidence="6">
    <location>
        <begin position="287"/>
        <end position="307"/>
    </location>
</feature>
<dbReference type="Pfam" id="PF07690">
    <property type="entry name" value="MFS_1"/>
    <property type="match status" value="1"/>
</dbReference>
<evidence type="ECO:0000256" key="6">
    <source>
        <dbReference type="SAM" id="Phobius"/>
    </source>
</evidence>
<dbReference type="GO" id="GO:0005886">
    <property type="term" value="C:plasma membrane"/>
    <property type="evidence" value="ECO:0007669"/>
    <property type="project" value="UniProtKB-SubCell"/>
</dbReference>
<dbReference type="InterPro" id="IPR020846">
    <property type="entry name" value="MFS_dom"/>
</dbReference>
<dbReference type="PANTHER" id="PTHR11662">
    <property type="entry name" value="SOLUTE CARRIER FAMILY 17"/>
    <property type="match status" value="1"/>
</dbReference>
<dbReference type="PROSITE" id="PS50850">
    <property type="entry name" value="MFS"/>
    <property type="match status" value="1"/>
</dbReference>
<comment type="subcellular location">
    <subcellularLocation>
        <location evidence="1">Cell membrane</location>
        <topology evidence="1">Multi-pass membrane protein</topology>
    </subcellularLocation>
</comment>
<dbReference type="SUPFAM" id="SSF103473">
    <property type="entry name" value="MFS general substrate transporter"/>
    <property type="match status" value="1"/>
</dbReference>
<evidence type="ECO:0000256" key="4">
    <source>
        <dbReference type="ARBA" id="ARBA00023136"/>
    </source>
</evidence>
<keyword evidence="8" id="KW-0614">Plasmid</keyword>
<feature type="transmembrane region" description="Helical" evidence="6">
    <location>
        <begin position="77"/>
        <end position="98"/>
    </location>
</feature>
<keyword evidence="4 6" id="KW-0472">Membrane</keyword>
<keyword evidence="3 6" id="KW-1133">Transmembrane helix</keyword>
<dbReference type="Gene3D" id="1.20.1250.20">
    <property type="entry name" value="MFS general substrate transporter like domains"/>
    <property type="match status" value="2"/>
</dbReference>
<dbReference type="AlphaFoldDB" id="A0A097SQT9"/>
<feature type="compositionally biased region" description="Polar residues" evidence="5">
    <location>
        <begin position="1"/>
        <end position="16"/>
    </location>
</feature>
<protein>
    <recommendedName>
        <fullName evidence="7">Major facilitator superfamily (MFS) profile domain-containing protein</fullName>
    </recommendedName>
</protein>
<name>A0A097SQT9_9NOCA</name>
<organism evidence="8">
    <name type="scientific">Rhodococcus sp. NS1</name>
    <dbReference type="NCBI Taxonomy" id="402236"/>
    <lineage>
        <taxon>Bacteria</taxon>
        <taxon>Bacillati</taxon>
        <taxon>Actinomycetota</taxon>
        <taxon>Actinomycetes</taxon>
        <taxon>Mycobacteriales</taxon>
        <taxon>Nocardiaceae</taxon>
        <taxon>Rhodococcus</taxon>
    </lineage>
</organism>
<feature type="transmembrane region" description="Helical" evidence="6">
    <location>
        <begin position="110"/>
        <end position="133"/>
    </location>
</feature>
<evidence type="ECO:0000259" key="7">
    <source>
        <dbReference type="PROSITE" id="PS50850"/>
    </source>
</evidence>
<feature type="transmembrane region" description="Helical" evidence="6">
    <location>
        <begin position="251"/>
        <end position="275"/>
    </location>
</feature>
<feature type="transmembrane region" description="Helical" evidence="6">
    <location>
        <begin position="416"/>
        <end position="441"/>
    </location>
</feature>
<evidence type="ECO:0000256" key="2">
    <source>
        <dbReference type="ARBA" id="ARBA00022692"/>
    </source>
</evidence>
<evidence type="ECO:0000313" key="8">
    <source>
        <dbReference type="EMBL" id="AIU93875.1"/>
    </source>
</evidence>
<reference evidence="8" key="1">
    <citation type="submission" date="2014-03" db="EMBL/GenBank/DDBJ databases">
        <authorList>
            <person name="Zhang G."/>
            <person name="Zhu L."/>
            <person name="Fang P."/>
        </authorList>
    </citation>
    <scope>NUCLEOTIDE SEQUENCE</scope>
    <source>
        <strain evidence="8">NS1</strain>
        <plasmid evidence="8">pNSL1</plasmid>
    </source>
</reference>
<evidence type="ECO:0000256" key="1">
    <source>
        <dbReference type="ARBA" id="ARBA00004651"/>
    </source>
</evidence>
<evidence type="ECO:0000256" key="3">
    <source>
        <dbReference type="ARBA" id="ARBA00022989"/>
    </source>
</evidence>
<feature type="region of interest" description="Disordered" evidence="5">
    <location>
        <begin position="1"/>
        <end position="27"/>
    </location>
</feature>
<dbReference type="PANTHER" id="PTHR11662:SF450">
    <property type="entry name" value="BLR1003 PROTEIN"/>
    <property type="match status" value="1"/>
</dbReference>
<sequence length="453" mass="47757">MPTSEGNISSTATPPATSRIEPVRTSGITNAGESRRTAWGLTGLLMLLYTINNGDKIVLGLVAQPLKNEFGFTSAQIGLAGSLFFLAMTVSGFFTNVFNRWVSLRTGLAFLAIAWAFCMLPMVVFGSLVVLIVSRVLLGFFEGPSSALIHTATYSWHPNNKRALPGAIITSAAALAKIALGPALGYLIVAHGWRSAFIVMSISSVVWCAIWLTTWRPGPYGAEKASKASSSTPSELPNPESRIRWIEIFKLPTFLAGAFAVFSFYALTTIVMTWLPSYFEEGLGFSAIAASSLFAVPSICALASLLASTLIADRLAVRGVNSRIHRGLIPGIALLLCGIGMVSLPMINNSVLVVVVVSVSYGLGTVVYPLFNAAISQIAPQLKLAGTLGVFLGIQTCGGLIAPYVAGLIVDSHPGAVGYAMAFQIFGAVAVLGAIGAIAFVNPHRDSRVIRTA</sequence>
<feature type="transmembrane region" description="Helical" evidence="6">
    <location>
        <begin position="353"/>
        <end position="375"/>
    </location>
</feature>
<keyword evidence="2 6" id="KW-0812">Transmembrane</keyword>
<feature type="transmembrane region" description="Helical" evidence="6">
    <location>
        <begin position="328"/>
        <end position="347"/>
    </location>
</feature>
<feature type="transmembrane region" description="Helical" evidence="6">
    <location>
        <begin position="387"/>
        <end position="410"/>
    </location>
</feature>
<accession>A0A097SQT9</accession>